<feature type="region of interest" description="Disordered" evidence="1">
    <location>
        <begin position="247"/>
        <end position="315"/>
    </location>
</feature>
<keyword evidence="2" id="KW-1133">Transmembrane helix</keyword>
<dbReference type="Proteomes" id="UP000053562">
    <property type="component" value="Unassembled WGS sequence"/>
</dbReference>
<keyword evidence="2" id="KW-0812">Transmembrane</keyword>
<feature type="region of interest" description="Disordered" evidence="1">
    <location>
        <begin position="395"/>
        <end position="453"/>
    </location>
</feature>
<feature type="transmembrane region" description="Helical" evidence="2">
    <location>
        <begin position="371"/>
        <end position="392"/>
    </location>
</feature>
<accession>A0A0J9SGD6</accession>
<dbReference type="EMBL" id="KQ234212">
    <property type="protein sequence ID" value="KMZ82065.1"/>
    <property type="molecule type" value="Genomic_DNA"/>
</dbReference>
<name>A0A0J9SGD6_PLAVI</name>
<dbReference type="Pfam" id="PF05795">
    <property type="entry name" value="Plasmodium_Vir"/>
    <property type="match status" value="1"/>
</dbReference>
<proteinExistence type="predicted"/>
<organism evidence="3 4">
    <name type="scientific">Plasmodium vivax India VII</name>
    <dbReference type="NCBI Taxonomy" id="1077284"/>
    <lineage>
        <taxon>Eukaryota</taxon>
        <taxon>Sar</taxon>
        <taxon>Alveolata</taxon>
        <taxon>Apicomplexa</taxon>
        <taxon>Aconoidasida</taxon>
        <taxon>Haemosporida</taxon>
        <taxon>Plasmodiidae</taxon>
        <taxon>Plasmodium</taxon>
        <taxon>Plasmodium (Plasmodium)</taxon>
    </lineage>
</organism>
<reference evidence="3 4" key="1">
    <citation type="submission" date="2011-08" db="EMBL/GenBank/DDBJ databases">
        <title>The Genome Sequence of Plasmodium vivax India VII.</title>
        <authorList>
            <consortium name="The Broad Institute Genome Sequencing Platform"/>
            <consortium name="The Broad Institute Genome Sequencing Center for Infectious Disease"/>
            <person name="Neafsey D."/>
            <person name="Carlton J."/>
            <person name="Barnwell J."/>
            <person name="Collins W."/>
            <person name="Escalante A."/>
            <person name="Mullikin J."/>
            <person name="Saul A."/>
            <person name="Guigo R."/>
            <person name="Camara F."/>
            <person name="Young S.K."/>
            <person name="Zeng Q."/>
            <person name="Gargeya S."/>
            <person name="Fitzgerald M."/>
            <person name="Haas B."/>
            <person name="Abouelleil A."/>
            <person name="Alvarado L."/>
            <person name="Arachchi H.M."/>
            <person name="Berlin A."/>
            <person name="Brown A."/>
            <person name="Chapman S.B."/>
            <person name="Chen Z."/>
            <person name="Dunbar C."/>
            <person name="Freedman E."/>
            <person name="Gearin G."/>
            <person name="Gellesch M."/>
            <person name="Goldberg J."/>
            <person name="Griggs A."/>
            <person name="Gujja S."/>
            <person name="Heiman D."/>
            <person name="Howarth C."/>
            <person name="Larson L."/>
            <person name="Lui A."/>
            <person name="MacDonald P.J.P."/>
            <person name="Montmayeur A."/>
            <person name="Murphy C."/>
            <person name="Neiman D."/>
            <person name="Pearson M."/>
            <person name="Priest M."/>
            <person name="Roberts A."/>
            <person name="Saif S."/>
            <person name="Shea T."/>
            <person name="Shenoy N."/>
            <person name="Sisk P."/>
            <person name="Stolte C."/>
            <person name="Sykes S."/>
            <person name="Wortman J."/>
            <person name="Nusbaum C."/>
            <person name="Birren B."/>
        </authorList>
    </citation>
    <scope>NUCLEOTIDE SEQUENCE [LARGE SCALE GENOMIC DNA]</scope>
    <source>
        <strain evidence="3 4">India VII</strain>
    </source>
</reference>
<feature type="compositionally biased region" description="Low complexity" evidence="1">
    <location>
        <begin position="278"/>
        <end position="299"/>
    </location>
</feature>
<evidence type="ECO:0008006" key="5">
    <source>
        <dbReference type="Google" id="ProtNLM"/>
    </source>
</evidence>
<keyword evidence="2" id="KW-0472">Membrane</keyword>
<dbReference type="AlphaFoldDB" id="A0A0J9SGD6"/>
<evidence type="ECO:0000313" key="3">
    <source>
        <dbReference type="EMBL" id="KMZ82065.1"/>
    </source>
</evidence>
<evidence type="ECO:0000313" key="4">
    <source>
        <dbReference type="Proteomes" id="UP000053562"/>
    </source>
</evidence>
<evidence type="ECO:0000256" key="1">
    <source>
        <dbReference type="SAM" id="MobiDB-lite"/>
    </source>
</evidence>
<gene>
    <name evidence="3" type="ORF">PVIIG_06332</name>
</gene>
<evidence type="ECO:0000256" key="2">
    <source>
        <dbReference type="SAM" id="Phobius"/>
    </source>
</evidence>
<dbReference type="OrthoDB" id="388879at2759"/>
<protein>
    <recommendedName>
        <fullName evidence="5">VIR protein</fullName>
    </recommendedName>
</protein>
<feature type="compositionally biased region" description="Basic and acidic residues" evidence="1">
    <location>
        <begin position="305"/>
        <end position="315"/>
    </location>
</feature>
<sequence>MSTRSAPVLVPADDLEKDATAVGLNKVHENFFVENLKISENNKHCEKLDVKNPGTKNLCNKAVHFFKEIAKKKGTESDQHCKYLPIWLYDEIGKIHKDHKASIGTIPFIKELTDAVYKAKREIPENRCYASLYEAYINLNDWKNRKISYTYFNKHNDIKTKVNGQSKEQCSKYLKYLNSYAPLYKKYHVNYCTGLFSYGRDYFKCDKKIYDPDLLLTTVKKCSGEAPTRGGSSGSFLSFLGWGGSSRSPSDKGAGTRQGAASSLGSGGGVPTKPAGPVAASSLSSQSRSAQQVAGSRSAPAQLPEHSKGKQLGDPKVQKLAQGAVAQSGEMGLQVQMVTDGSYSAYENSPESSTGSFDFLKKTQEFLKSDYFRHSIVIASAVGVFIFFSYFFNSSRSGSRSNKKKKSRRKPEYNYYDPNEEVLSRYGSEHSVADSQMDDVNLSYQPRRRDSYY</sequence>
<dbReference type="InterPro" id="IPR008780">
    <property type="entry name" value="Plasmodium_Vir"/>
</dbReference>